<sequence length="306" mass="33597">MGPRSMDGHGKIGGSRAVLRVEGPPPYLAALHDSTDHRSFYDSSDNCALVLDAIAKIVGRFRIALLTIDVFDTALLRARKSEAARFRSAAERFVRAAAAKAESPGFSANDAFLARVTAARAAYAMRRPGAEDCDPTFDTIAAGACALLGQPDLTQLYIETEIEAEIEDVMLNPLIPLIERRFPRLRTAFLSDTYLEGVRVSRILAAKLRTRKRPRTLSSADGYGSKAAGTLFDHVERSLRIEPAHALHLGDNLQSDYLSAKRRGWQALHLPVPEAELNARRVCFEKAVGRTRSTDGALRRELAFVP</sequence>
<organism evidence="1 2">
    <name type="scientific">Nisaea acidiphila</name>
    <dbReference type="NCBI Taxonomy" id="1862145"/>
    <lineage>
        <taxon>Bacteria</taxon>
        <taxon>Pseudomonadati</taxon>
        <taxon>Pseudomonadota</taxon>
        <taxon>Alphaproteobacteria</taxon>
        <taxon>Rhodospirillales</taxon>
        <taxon>Thalassobaculaceae</taxon>
        <taxon>Nisaea</taxon>
    </lineage>
</organism>
<dbReference type="InterPro" id="IPR023214">
    <property type="entry name" value="HAD_sf"/>
</dbReference>
<dbReference type="SUPFAM" id="SSF56784">
    <property type="entry name" value="HAD-like"/>
    <property type="match status" value="1"/>
</dbReference>
<accession>A0A9J7AVE2</accession>
<dbReference type="KEGG" id="naci:NUH88_06275"/>
<protein>
    <submittedName>
        <fullName evidence="1">Uncharacterized protein</fullName>
    </submittedName>
</protein>
<gene>
    <name evidence="1" type="ORF">NUH88_06275</name>
</gene>
<name>A0A9J7AVE2_9PROT</name>
<dbReference type="AlphaFoldDB" id="A0A9J7AVE2"/>
<dbReference type="RefSeq" id="WP_257770702.1">
    <property type="nucleotide sequence ID" value="NZ_CP102480.1"/>
</dbReference>
<dbReference type="EMBL" id="CP102480">
    <property type="protein sequence ID" value="UUX51296.1"/>
    <property type="molecule type" value="Genomic_DNA"/>
</dbReference>
<proteinExistence type="predicted"/>
<evidence type="ECO:0000313" key="1">
    <source>
        <dbReference type="EMBL" id="UUX51296.1"/>
    </source>
</evidence>
<evidence type="ECO:0000313" key="2">
    <source>
        <dbReference type="Proteomes" id="UP001060336"/>
    </source>
</evidence>
<dbReference type="Gene3D" id="3.40.50.1000">
    <property type="entry name" value="HAD superfamily/HAD-like"/>
    <property type="match status" value="1"/>
</dbReference>
<dbReference type="InterPro" id="IPR036412">
    <property type="entry name" value="HAD-like_sf"/>
</dbReference>
<keyword evidence="2" id="KW-1185">Reference proteome</keyword>
<reference evidence="1" key="1">
    <citation type="submission" date="2022-08" db="EMBL/GenBank/DDBJ databases">
        <title>Nisaea acidiphila sp. nov., isolated from a marine algal debris and emended description of the genus Nisaea Urios et al. 2008.</title>
        <authorList>
            <person name="Kwon K."/>
        </authorList>
    </citation>
    <scope>NUCLEOTIDE SEQUENCE</scope>
    <source>
        <strain evidence="1">MEBiC11861</strain>
    </source>
</reference>
<dbReference type="Proteomes" id="UP001060336">
    <property type="component" value="Chromosome"/>
</dbReference>